<feature type="domain" description="Peptidase S9 prolyl oligopeptidase catalytic" evidence="4">
    <location>
        <begin position="500"/>
        <end position="702"/>
    </location>
</feature>
<organism evidence="6 7">
    <name type="scientific">Nocardia callitridis</name>
    <dbReference type="NCBI Taxonomy" id="648753"/>
    <lineage>
        <taxon>Bacteria</taxon>
        <taxon>Bacillati</taxon>
        <taxon>Actinomycetota</taxon>
        <taxon>Actinomycetes</taxon>
        <taxon>Mycobacteriales</taxon>
        <taxon>Nocardiaceae</taxon>
        <taxon>Nocardia</taxon>
    </lineage>
</organism>
<gene>
    <name evidence="6" type="ORF">GCM10023318_28490</name>
</gene>
<dbReference type="SUPFAM" id="SSF53474">
    <property type="entry name" value="alpha/beta-Hydrolases"/>
    <property type="match status" value="1"/>
</dbReference>
<dbReference type="EMBL" id="BAABJM010000002">
    <property type="protein sequence ID" value="GAA5054031.1"/>
    <property type="molecule type" value="Genomic_DNA"/>
</dbReference>
<dbReference type="Gene3D" id="2.140.10.30">
    <property type="entry name" value="Dipeptidylpeptidase IV, N-terminal domain"/>
    <property type="match status" value="1"/>
</dbReference>
<keyword evidence="2" id="KW-0378">Hydrolase</keyword>
<dbReference type="InterPro" id="IPR050278">
    <property type="entry name" value="Serine_Prot_S9B/DPPIV"/>
</dbReference>
<dbReference type="Pfam" id="PF00930">
    <property type="entry name" value="DPPIV_N"/>
    <property type="match status" value="1"/>
</dbReference>
<dbReference type="RefSeq" id="WP_345495796.1">
    <property type="nucleotide sequence ID" value="NZ_BAABJM010000002.1"/>
</dbReference>
<reference evidence="7" key="1">
    <citation type="journal article" date="2019" name="Int. J. Syst. Evol. Microbiol.">
        <title>The Global Catalogue of Microorganisms (GCM) 10K type strain sequencing project: providing services to taxonomists for standard genome sequencing and annotation.</title>
        <authorList>
            <consortium name="The Broad Institute Genomics Platform"/>
            <consortium name="The Broad Institute Genome Sequencing Center for Infectious Disease"/>
            <person name="Wu L."/>
            <person name="Ma J."/>
        </authorList>
    </citation>
    <scope>NUCLEOTIDE SEQUENCE [LARGE SCALE GENOMIC DNA]</scope>
    <source>
        <strain evidence="7">JCM 18298</strain>
    </source>
</reference>
<evidence type="ECO:0000313" key="6">
    <source>
        <dbReference type="EMBL" id="GAA5054031.1"/>
    </source>
</evidence>
<sequence length="704" mass="75999">MSDALSYPRQSARTQRFLLGTPRGFTVAPDGERIVFLRARSGTDTTNLLWVRDIPTGADRLVADPDGLLNVDDENDSPQERARRERAREAGTGVVGYSTDDAVTTAAFVLSGRLFVADLRSGAVVEHEVRQPVFDPRISGDGRRVAYVSDRQVRVLELDGGTDRAVIGADDGEVRYGIAEFIAAEEMGRGRGFWWSPDGDRLLIAAVDESPVRRWWIAAPSDPERAPAEIAYPAAGTPNAEVTLLLVGLDGATTAVEWDRGAYPYLARVQWGAGNSPLLLVQARDQREQRYLTVHVETGVTEVIAEDVGEPWIELFGGVPTRTAEGRLVRIVDKGDARLLVSGPDELTDSSLRVRGVLDVDTDSVLFSAVDTEAATSTEIGEVHVYRADRSGVRRVSDRPGVHTAVRAGAITVLTSNSLATPRASVRVFDGDAVVGEIEARTATPALTARPRLLAVGEDRIPTAVLLPEGYTGDARLPVLLDPYGGPHGQRVVHDQRAYLEAQWFANQGLAVVIADGRGTANQSADGQKAVAGDLASTLDDQVAALAGLVEEFPLDVDRVAIRGWSFGGYLAALAVLRRPDVFHAAVAGAPVTDWQLYDTHYTERYLGHPEKNPEAYEQSSLVTAAGLSAAREPVRPLLLIHGLADDNVVVAHTLRLSTALLEAGRPHEVLPLSGVTHRTTQEEVAENLLLLQVEFIKRALSLD</sequence>
<evidence type="ECO:0000256" key="3">
    <source>
        <dbReference type="SAM" id="MobiDB-lite"/>
    </source>
</evidence>
<dbReference type="Pfam" id="PF00326">
    <property type="entry name" value="Peptidase_S9"/>
    <property type="match status" value="1"/>
</dbReference>
<evidence type="ECO:0000313" key="7">
    <source>
        <dbReference type="Proteomes" id="UP001500603"/>
    </source>
</evidence>
<dbReference type="Gene3D" id="3.40.50.1820">
    <property type="entry name" value="alpha/beta hydrolase"/>
    <property type="match status" value="1"/>
</dbReference>
<feature type="domain" description="Dipeptidylpeptidase IV N-terminal" evidence="5">
    <location>
        <begin position="111"/>
        <end position="402"/>
    </location>
</feature>
<proteinExistence type="predicted"/>
<dbReference type="PANTHER" id="PTHR11731">
    <property type="entry name" value="PROTEASE FAMILY S9B,C DIPEPTIDYL-PEPTIDASE IV-RELATED"/>
    <property type="match status" value="1"/>
</dbReference>
<evidence type="ECO:0000259" key="5">
    <source>
        <dbReference type="Pfam" id="PF00930"/>
    </source>
</evidence>
<evidence type="ECO:0000259" key="4">
    <source>
        <dbReference type="Pfam" id="PF00326"/>
    </source>
</evidence>
<dbReference type="InterPro" id="IPR029058">
    <property type="entry name" value="AB_hydrolase_fold"/>
</dbReference>
<dbReference type="PROSITE" id="PS00708">
    <property type="entry name" value="PRO_ENDOPEP_SER"/>
    <property type="match status" value="1"/>
</dbReference>
<dbReference type="InterPro" id="IPR001375">
    <property type="entry name" value="Peptidase_S9_cat"/>
</dbReference>
<keyword evidence="7" id="KW-1185">Reference proteome</keyword>
<dbReference type="SUPFAM" id="SSF82171">
    <property type="entry name" value="DPP6 N-terminal domain-like"/>
    <property type="match status" value="1"/>
</dbReference>
<dbReference type="PANTHER" id="PTHR11731:SF193">
    <property type="entry name" value="DIPEPTIDYL PEPTIDASE 9"/>
    <property type="match status" value="1"/>
</dbReference>
<dbReference type="Proteomes" id="UP001500603">
    <property type="component" value="Unassembled WGS sequence"/>
</dbReference>
<name>A0ABP9K994_9NOCA</name>
<protein>
    <submittedName>
        <fullName evidence="6">Prolyl oligopeptidase family serine peptidase</fullName>
    </submittedName>
</protein>
<comment type="caution">
    <text evidence="6">The sequence shown here is derived from an EMBL/GenBank/DDBJ whole genome shotgun (WGS) entry which is preliminary data.</text>
</comment>
<accession>A0ABP9K994</accession>
<keyword evidence="1" id="KW-0645">Protease</keyword>
<dbReference type="InterPro" id="IPR002471">
    <property type="entry name" value="Pept_S9_AS"/>
</dbReference>
<feature type="compositionally biased region" description="Basic and acidic residues" evidence="3">
    <location>
        <begin position="78"/>
        <end position="89"/>
    </location>
</feature>
<feature type="region of interest" description="Disordered" evidence="3">
    <location>
        <begin position="65"/>
        <end position="90"/>
    </location>
</feature>
<dbReference type="InterPro" id="IPR002469">
    <property type="entry name" value="Peptidase_S9B_N"/>
</dbReference>
<evidence type="ECO:0000256" key="2">
    <source>
        <dbReference type="ARBA" id="ARBA00022801"/>
    </source>
</evidence>
<evidence type="ECO:0000256" key="1">
    <source>
        <dbReference type="ARBA" id="ARBA00022670"/>
    </source>
</evidence>